<proteinExistence type="predicted"/>
<dbReference type="InterPro" id="IPR043502">
    <property type="entry name" value="DNA/RNA_pol_sf"/>
</dbReference>
<reference evidence="4" key="1">
    <citation type="submission" date="2025-08" db="UniProtKB">
        <authorList>
            <consortium name="RefSeq"/>
        </authorList>
    </citation>
    <scope>IDENTIFICATION</scope>
</reference>
<dbReference type="GeneID" id="106810831"/>
<accession>A0ABM1EC53</accession>
<feature type="region of interest" description="Disordered" evidence="1">
    <location>
        <begin position="1"/>
        <end position="44"/>
    </location>
</feature>
<dbReference type="PANTHER" id="PTHR24559:SF435">
    <property type="entry name" value="RIBONUCLEASE H"/>
    <property type="match status" value="1"/>
</dbReference>
<evidence type="ECO:0000313" key="3">
    <source>
        <dbReference type="Proteomes" id="UP000695022"/>
    </source>
</evidence>
<keyword evidence="4" id="KW-0808">Transferase</keyword>
<dbReference type="CDD" id="cd01647">
    <property type="entry name" value="RT_LTR"/>
    <property type="match status" value="1"/>
</dbReference>
<dbReference type="PROSITE" id="PS50878">
    <property type="entry name" value="RT_POL"/>
    <property type="match status" value="1"/>
</dbReference>
<feature type="domain" description="Reverse transcriptase" evidence="2">
    <location>
        <begin position="70"/>
        <end position="241"/>
    </location>
</feature>
<dbReference type="Gene3D" id="3.10.10.10">
    <property type="entry name" value="HIV Type 1 Reverse Transcriptase, subunit A, domain 1"/>
    <property type="match status" value="1"/>
</dbReference>
<name>A0ABM1EC53_PRICU</name>
<keyword evidence="3" id="KW-1185">Reference proteome</keyword>
<evidence type="ECO:0000259" key="2">
    <source>
        <dbReference type="PROSITE" id="PS50878"/>
    </source>
</evidence>
<dbReference type="GO" id="GO:0003964">
    <property type="term" value="F:RNA-directed DNA polymerase activity"/>
    <property type="evidence" value="ECO:0007669"/>
    <property type="project" value="UniProtKB-KW"/>
</dbReference>
<protein>
    <submittedName>
        <fullName evidence="4">RNA-directed DNA polymerase homolog</fullName>
    </submittedName>
</protein>
<gene>
    <name evidence="4" type="primary">LOC106810831</name>
</gene>
<dbReference type="InterPro" id="IPR000477">
    <property type="entry name" value="RT_dom"/>
</dbReference>
<dbReference type="Proteomes" id="UP000695022">
    <property type="component" value="Unplaced"/>
</dbReference>
<evidence type="ECO:0000256" key="1">
    <source>
        <dbReference type="SAM" id="MobiDB-lite"/>
    </source>
</evidence>
<sequence length="241" mass="26503">MVWDSTAISGGTPAGYGLERPAEQAGAAEAYPESPGSVTGSETVSYDSPAVMEQYAGYAEDITPTPSEPRAQALGVTPSSPWASPVVLVTKKDGSTRFCVDYRRLNDATRKDAYPLPRIDDTLDALAGSQWFSTLDLASGYWQVEMHPDDREKTAIGTRRGLFEFRVMPFGLANAPATFERLMELVLRGLQWTDCLVYLDDVIVFGRTFEEAAEHTCRKVIRNPAPDAAIKLKTIETSLEW</sequence>
<dbReference type="Gene3D" id="3.30.70.270">
    <property type="match status" value="1"/>
</dbReference>
<dbReference type="RefSeq" id="XP_014669774.1">
    <property type="nucleotide sequence ID" value="XM_014814288.1"/>
</dbReference>
<dbReference type="Pfam" id="PF00078">
    <property type="entry name" value="RVT_1"/>
    <property type="match status" value="1"/>
</dbReference>
<evidence type="ECO:0000313" key="4">
    <source>
        <dbReference type="RefSeq" id="XP_014669774.1"/>
    </source>
</evidence>
<dbReference type="SUPFAM" id="SSF56672">
    <property type="entry name" value="DNA/RNA polymerases"/>
    <property type="match status" value="1"/>
</dbReference>
<keyword evidence="4" id="KW-0695">RNA-directed DNA polymerase</keyword>
<organism evidence="3 4">
    <name type="scientific">Priapulus caudatus</name>
    <name type="common">Priapulid worm</name>
    <dbReference type="NCBI Taxonomy" id="37621"/>
    <lineage>
        <taxon>Eukaryota</taxon>
        <taxon>Metazoa</taxon>
        <taxon>Ecdysozoa</taxon>
        <taxon>Scalidophora</taxon>
        <taxon>Priapulida</taxon>
        <taxon>Priapulimorpha</taxon>
        <taxon>Priapulimorphida</taxon>
        <taxon>Priapulidae</taxon>
        <taxon>Priapulus</taxon>
    </lineage>
</organism>
<dbReference type="InterPro" id="IPR053134">
    <property type="entry name" value="RNA-dir_DNA_polymerase"/>
</dbReference>
<dbReference type="InterPro" id="IPR043128">
    <property type="entry name" value="Rev_trsase/Diguanyl_cyclase"/>
</dbReference>
<dbReference type="PANTHER" id="PTHR24559">
    <property type="entry name" value="TRANSPOSON TY3-I GAG-POL POLYPROTEIN"/>
    <property type="match status" value="1"/>
</dbReference>
<keyword evidence="4" id="KW-0548">Nucleotidyltransferase</keyword>